<name>A0A9D4NM83_DREPO</name>
<dbReference type="AlphaFoldDB" id="A0A9D4NM83"/>
<feature type="compositionally biased region" description="Low complexity" evidence="1">
    <location>
        <begin position="109"/>
        <end position="120"/>
    </location>
</feature>
<dbReference type="Proteomes" id="UP000828390">
    <property type="component" value="Unassembled WGS sequence"/>
</dbReference>
<accession>A0A9D4NM83</accession>
<protein>
    <submittedName>
        <fullName evidence="2">Uncharacterized protein</fullName>
    </submittedName>
</protein>
<proteinExistence type="predicted"/>
<gene>
    <name evidence="2" type="ORF">DPMN_020262</name>
</gene>
<comment type="caution">
    <text evidence="2">The sequence shown here is derived from an EMBL/GenBank/DDBJ whole genome shotgun (WGS) entry which is preliminary data.</text>
</comment>
<feature type="region of interest" description="Disordered" evidence="1">
    <location>
        <begin position="102"/>
        <end position="130"/>
    </location>
</feature>
<sequence>MNSVHEQFMNCSRIIRELQNNISQGLPYAANIGLLLYAANIGLLPYAASLAQDQPAHSCNLGRSYTGGQPSSRPACAFLQSGQELHLLEPNFEGLCKQFESRSDATDPNSLTHHNNSNNNMQYSISHPAD</sequence>
<reference evidence="2" key="1">
    <citation type="journal article" date="2019" name="bioRxiv">
        <title>The Genome of the Zebra Mussel, Dreissena polymorpha: A Resource for Invasive Species Research.</title>
        <authorList>
            <person name="McCartney M.A."/>
            <person name="Auch B."/>
            <person name="Kono T."/>
            <person name="Mallez S."/>
            <person name="Zhang Y."/>
            <person name="Obille A."/>
            <person name="Becker A."/>
            <person name="Abrahante J.E."/>
            <person name="Garbe J."/>
            <person name="Badalamenti J.P."/>
            <person name="Herman A."/>
            <person name="Mangelson H."/>
            <person name="Liachko I."/>
            <person name="Sullivan S."/>
            <person name="Sone E.D."/>
            <person name="Koren S."/>
            <person name="Silverstein K.A.T."/>
            <person name="Beckman K.B."/>
            <person name="Gohl D.M."/>
        </authorList>
    </citation>
    <scope>NUCLEOTIDE SEQUENCE</scope>
    <source>
        <strain evidence="2">Duluth1</strain>
        <tissue evidence="2">Whole animal</tissue>
    </source>
</reference>
<evidence type="ECO:0000313" key="3">
    <source>
        <dbReference type="Proteomes" id="UP000828390"/>
    </source>
</evidence>
<keyword evidence="3" id="KW-1185">Reference proteome</keyword>
<feature type="compositionally biased region" description="Polar residues" evidence="1">
    <location>
        <begin position="121"/>
        <end position="130"/>
    </location>
</feature>
<reference evidence="2" key="2">
    <citation type="submission" date="2020-11" db="EMBL/GenBank/DDBJ databases">
        <authorList>
            <person name="McCartney M.A."/>
            <person name="Auch B."/>
            <person name="Kono T."/>
            <person name="Mallez S."/>
            <person name="Becker A."/>
            <person name="Gohl D.M."/>
            <person name="Silverstein K.A.T."/>
            <person name="Koren S."/>
            <person name="Bechman K.B."/>
            <person name="Herman A."/>
            <person name="Abrahante J.E."/>
            <person name="Garbe J."/>
        </authorList>
    </citation>
    <scope>NUCLEOTIDE SEQUENCE</scope>
    <source>
        <strain evidence="2">Duluth1</strain>
        <tissue evidence="2">Whole animal</tissue>
    </source>
</reference>
<dbReference type="EMBL" id="JAIWYP010000001">
    <property type="protein sequence ID" value="KAH3896089.1"/>
    <property type="molecule type" value="Genomic_DNA"/>
</dbReference>
<evidence type="ECO:0000313" key="2">
    <source>
        <dbReference type="EMBL" id="KAH3896089.1"/>
    </source>
</evidence>
<organism evidence="2 3">
    <name type="scientific">Dreissena polymorpha</name>
    <name type="common">Zebra mussel</name>
    <name type="synonym">Mytilus polymorpha</name>
    <dbReference type="NCBI Taxonomy" id="45954"/>
    <lineage>
        <taxon>Eukaryota</taxon>
        <taxon>Metazoa</taxon>
        <taxon>Spiralia</taxon>
        <taxon>Lophotrochozoa</taxon>
        <taxon>Mollusca</taxon>
        <taxon>Bivalvia</taxon>
        <taxon>Autobranchia</taxon>
        <taxon>Heteroconchia</taxon>
        <taxon>Euheterodonta</taxon>
        <taxon>Imparidentia</taxon>
        <taxon>Neoheterodontei</taxon>
        <taxon>Myida</taxon>
        <taxon>Dreissenoidea</taxon>
        <taxon>Dreissenidae</taxon>
        <taxon>Dreissena</taxon>
    </lineage>
</organism>
<evidence type="ECO:0000256" key="1">
    <source>
        <dbReference type="SAM" id="MobiDB-lite"/>
    </source>
</evidence>